<dbReference type="EMBL" id="BJYK01000002">
    <property type="protein sequence ID" value="GEN79577.1"/>
    <property type="molecule type" value="Genomic_DNA"/>
</dbReference>
<evidence type="ECO:0000313" key="2">
    <source>
        <dbReference type="Proteomes" id="UP000321484"/>
    </source>
</evidence>
<dbReference type="OrthoDB" id="5505402at2"/>
<gene>
    <name evidence="1" type="ORF">AFE02nite_13110</name>
</gene>
<dbReference type="RefSeq" id="WP_034247083.1">
    <property type="nucleotide sequence ID" value="NZ_BJYK01000002.1"/>
</dbReference>
<accession>A0A511YWJ4</accession>
<organism evidence="1 2">
    <name type="scientific">Actinotalea fermentans</name>
    <dbReference type="NCBI Taxonomy" id="43671"/>
    <lineage>
        <taxon>Bacteria</taxon>
        <taxon>Bacillati</taxon>
        <taxon>Actinomycetota</taxon>
        <taxon>Actinomycetes</taxon>
        <taxon>Micrococcales</taxon>
        <taxon>Cellulomonadaceae</taxon>
        <taxon>Actinotalea</taxon>
    </lineage>
</organism>
<keyword evidence="2" id="KW-1185">Reference proteome</keyword>
<evidence type="ECO:0008006" key="3">
    <source>
        <dbReference type="Google" id="ProtNLM"/>
    </source>
</evidence>
<sequence>MTAGLAQEKPSSVVTRVLDEVRRGGTPTAIAARTGLPPDLVTAVLTELVAAGVVGTASCSVGPTCGVAAMPRDDRPVRCTSCPLSH</sequence>
<protein>
    <recommendedName>
        <fullName evidence="3">Transcriptional regulator HTH-type FeoC domain-containing protein</fullName>
    </recommendedName>
</protein>
<name>A0A511YWJ4_9CELL</name>
<reference evidence="1 2" key="1">
    <citation type="submission" date="2019-07" db="EMBL/GenBank/DDBJ databases">
        <title>Whole genome shotgun sequence of Actinotalea fermentans NBRC 105374.</title>
        <authorList>
            <person name="Hosoyama A."/>
            <person name="Uohara A."/>
            <person name="Ohji S."/>
            <person name="Ichikawa N."/>
        </authorList>
    </citation>
    <scope>NUCLEOTIDE SEQUENCE [LARGE SCALE GENOMIC DNA]</scope>
    <source>
        <strain evidence="1 2">NBRC 105374</strain>
    </source>
</reference>
<evidence type="ECO:0000313" key="1">
    <source>
        <dbReference type="EMBL" id="GEN79577.1"/>
    </source>
</evidence>
<dbReference type="AlphaFoldDB" id="A0A511YWJ4"/>
<proteinExistence type="predicted"/>
<comment type="caution">
    <text evidence="1">The sequence shown here is derived from an EMBL/GenBank/DDBJ whole genome shotgun (WGS) entry which is preliminary data.</text>
</comment>
<dbReference type="Proteomes" id="UP000321484">
    <property type="component" value="Unassembled WGS sequence"/>
</dbReference>